<organism evidence="1 2">
    <name type="scientific">Hyalomma asiaticum</name>
    <name type="common">Tick</name>
    <dbReference type="NCBI Taxonomy" id="266040"/>
    <lineage>
        <taxon>Eukaryota</taxon>
        <taxon>Metazoa</taxon>
        <taxon>Ecdysozoa</taxon>
        <taxon>Arthropoda</taxon>
        <taxon>Chelicerata</taxon>
        <taxon>Arachnida</taxon>
        <taxon>Acari</taxon>
        <taxon>Parasitiformes</taxon>
        <taxon>Ixodida</taxon>
        <taxon>Ixodoidea</taxon>
        <taxon>Ixodidae</taxon>
        <taxon>Hyalomminae</taxon>
        <taxon>Hyalomma</taxon>
    </lineage>
</organism>
<accession>A0ACB7RTR4</accession>
<evidence type="ECO:0000313" key="2">
    <source>
        <dbReference type="Proteomes" id="UP000821845"/>
    </source>
</evidence>
<gene>
    <name evidence="1" type="ORF">HPB50_000216</name>
</gene>
<proteinExistence type="predicted"/>
<dbReference type="Proteomes" id="UP000821845">
    <property type="component" value="Chromosome 7"/>
</dbReference>
<reference evidence="1" key="1">
    <citation type="submission" date="2020-05" db="EMBL/GenBank/DDBJ databases">
        <title>Large-scale comparative analyses of tick genomes elucidate their genetic diversity and vector capacities.</title>
        <authorList>
            <person name="Jia N."/>
            <person name="Wang J."/>
            <person name="Shi W."/>
            <person name="Du L."/>
            <person name="Sun Y."/>
            <person name="Zhan W."/>
            <person name="Jiang J."/>
            <person name="Wang Q."/>
            <person name="Zhang B."/>
            <person name="Ji P."/>
            <person name="Sakyi L.B."/>
            <person name="Cui X."/>
            <person name="Yuan T."/>
            <person name="Jiang B."/>
            <person name="Yang W."/>
            <person name="Lam T.T.-Y."/>
            <person name="Chang Q."/>
            <person name="Ding S."/>
            <person name="Wang X."/>
            <person name="Zhu J."/>
            <person name="Ruan X."/>
            <person name="Zhao L."/>
            <person name="Wei J."/>
            <person name="Que T."/>
            <person name="Du C."/>
            <person name="Cheng J."/>
            <person name="Dai P."/>
            <person name="Han X."/>
            <person name="Huang E."/>
            <person name="Gao Y."/>
            <person name="Liu J."/>
            <person name="Shao H."/>
            <person name="Ye R."/>
            <person name="Li L."/>
            <person name="Wei W."/>
            <person name="Wang X."/>
            <person name="Wang C."/>
            <person name="Yang T."/>
            <person name="Huo Q."/>
            <person name="Li W."/>
            <person name="Guo W."/>
            <person name="Chen H."/>
            <person name="Zhou L."/>
            <person name="Ni X."/>
            <person name="Tian J."/>
            <person name="Zhou Y."/>
            <person name="Sheng Y."/>
            <person name="Liu T."/>
            <person name="Pan Y."/>
            <person name="Xia L."/>
            <person name="Li J."/>
            <person name="Zhao F."/>
            <person name="Cao W."/>
        </authorList>
    </citation>
    <scope>NUCLEOTIDE SEQUENCE</scope>
    <source>
        <strain evidence="1">Hyas-2018</strain>
    </source>
</reference>
<comment type="caution">
    <text evidence="1">The sequence shown here is derived from an EMBL/GenBank/DDBJ whole genome shotgun (WGS) entry which is preliminary data.</text>
</comment>
<evidence type="ECO:0000313" key="1">
    <source>
        <dbReference type="EMBL" id="KAH6925056.1"/>
    </source>
</evidence>
<protein>
    <submittedName>
        <fullName evidence="1">Uncharacterized protein</fullName>
    </submittedName>
</protein>
<sequence>MHTPRWLVLLPVLTFYAAFCDELAFKPGCTREQLQACGSDYLVYNNVTTLPEDGKEFEENCVFLQMQISCTLEFAKTCLDGVPRAAIIIALQSMEEEYEAICTEGTEQSESYHKSIACMNKAGKEINQCQAKMRDKMEIGLLVAPQEKTVGYACCAYHDTQDCVDDNLDGCSDTPAKEFMRNIMDKVFGEPLSLICGQYTRNSEACRSLPKLAAPTDSNDFGKKGLIELAIDYAGAFFTRH</sequence>
<name>A0ACB7RTR4_HYAAI</name>
<keyword evidence="2" id="KW-1185">Reference proteome</keyword>
<dbReference type="EMBL" id="CM023487">
    <property type="protein sequence ID" value="KAH6925056.1"/>
    <property type="molecule type" value="Genomic_DNA"/>
</dbReference>